<keyword evidence="8" id="KW-0811">Translocation</keyword>
<evidence type="ECO:0000313" key="15">
    <source>
        <dbReference type="EMBL" id="RKP00044.1"/>
    </source>
</evidence>
<organism evidence="15 17">
    <name type="scientific">Caulochytrium protostelioides</name>
    <dbReference type="NCBI Taxonomy" id="1555241"/>
    <lineage>
        <taxon>Eukaryota</taxon>
        <taxon>Fungi</taxon>
        <taxon>Fungi incertae sedis</taxon>
        <taxon>Chytridiomycota</taxon>
        <taxon>Chytridiomycota incertae sedis</taxon>
        <taxon>Chytridiomycetes</taxon>
        <taxon>Caulochytriales</taxon>
        <taxon>Caulochytriaceae</taxon>
        <taxon>Caulochytrium</taxon>
    </lineage>
</organism>
<dbReference type="EMBL" id="ML009152">
    <property type="protein sequence ID" value="RKO97861.1"/>
    <property type="molecule type" value="Genomic_DNA"/>
</dbReference>
<dbReference type="AlphaFoldDB" id="A0A4P9X4P9"/>
<comment type="similarity">
    <text evidence="2">Belongs to the TIM16/PAM16 family.</text>
</comment>
<dbReference type="GO" id="GO:0030150">
    <property type="term" value="P:protein import into mitochondrial matrix"/>
    <property type="evidence" value="ECO:0007669"/>
    <property type="project" value="InterPro"/>
</dbReference>
<keyword evidence="5" id="KW-0813">Transport</keyword>
<sequence>MSAPRIISQIVLVGGRIVGRAVMEAYRQAAAQSAAQRGAAAAAGGAVAGGATNAFNDPATRKTGMTLSEAEQILDLSATSDPIETVVERYERLMEANKDSSLYLQSKIVRARERIEMQMAAELARAQAAQAAKDAETGQPSSGRAAPPN</sequence>
<accession>A0A4P9X4P9</accession>
<evidence type="ECO:0000313" key="14">
    <source>
        <dbReference type="EMBL" id="RKO97861.1"/>
    </source>
</evidence>
<reference evidence="14" key="3">
    <citation type="submission" date="2018-08" db="EMBL/GenBank/DDBJ databases">
        <title>Leveraging single-cell genomics to expand the Fungal Tree of Life.</title>
        <authorList>
            <consortium name="DOE Joint Genome Institute"/>
            <person name="Ahrendt S.R."/>
            <person name="Quandt C.A."/>
            <person name="Ciobanu D."/>
            <person name="Clum A."/>
            <person name="Salamov A."/>
            <person name="Andreopoulos B."/>
            <person name="Cheng J.-F."/>
            <person name="Woyke T."/>
            <person name="Pelin A."/>
            <person name="Henrissat B."/>
            <person name="Reynolds N."/>
            <person name="Benny G.L."/>
            <person name="Smith M.E."/>
            <person name="James T.Y."/>
            <person name="Grigoriev I.V."/>
        </authorList>
    </citation>
    <scope>NUCLEOTIDE SEQUENCE</scope>
    <source>
        <strain evidence="14">ATCC 52028</strain>
    </source>
</reference>
<dbReference type="InterPro" id="IPR036869">
    <property type="entry name" value="J_dom_sf"/>
</dbReference>
<evidence type="ECO:0000256" key="12">
    <source>
        <dbReference type="ARBA" id="ARBA00031407"/>
    </source>
</evidence>
<gene>
    <name evidence="14" type="ORF">CAUPRSCDRAFT_5857</name>
    <name evidence="15" type="ORF">CXG81DRAFT_27233</name>
</gene>
<keyword evidence="17" id="KW-1185">Reference proteome</keyword>
<evidence type="ECO:0000256" key="5">
    <source>
        <dbReference type="ARBA" id="ARBA00022448"/>
    </source>
</evidence>
<evidence type="ECO:0000313" key="17">
    <source>
        <dbReference type="Proteomes" id="UP000274922"/>
    </source>
</evidence>
<evidence type="ECO:0000256" key="7">
    <source>
        <dbReference type="ARBA" id="ARBA00022927"/>
    </source>
</evidence>
<name>A0A4P9X4P9_9FUNG</name>
<protein>
    <recommendedName>
        <fullName evidence="4">Mitochondrial import inner membrane translocase subunit TIM16</fullName>
    </recommendedName>
    <alternativeName>
        <fullName evidence="3">Mitochondrial import inner membrane translocase subunit tim16</fullName>
    </alternativeName>
    <alternativeName>
        <fullName evidence="11 12">Presequence translocated-associated motor subunit PAM16</fullName>
    </alternativeName>
</protein>
<evidence type="ECO:0000256" key="13">
    <source>
        <dbReference type="SAM" id="MobiDB-lite"/>
    </source>
</evidence>
<evidence type="ECO:0000256" key="3">
    <source>
        <dbReference type="ARBA" id="ARBA00013571"/>
    </source>
</evidence>
<keyword evidence="6" id="KW-0999">Mitochondrion inner membrane</keyword>
<evidence type="ECO:0000256" key="11">
    <source>
        <dbReference type="ARBA" id="ARBA00030422"/>
    </source>
</evidence>
<dbReference type="PANTHER" id="PTHR12388:SF0">
    <property type="entry name" value="MITOCHONDRIAL IMPORT INNER MEMBRANE TRANSLOCASE SUBUNIT TIM16"/>
    <property type="match status" value="1"/>
</dbReference>
<feature type="region of interest" description="Disordered" evidence="13">
    <location>
        <begin position="127"/>
        <end position="149"/>
    </location>
</feature>
<dbReference type="Proteomes" id="UP000274922">
    <property type="component" value="Unassembled WGS sequence"/>
</dbReference>
<comment type="subcellular location">
    <subcellularLocation>
        <location evidence="1">Mitochondrion inner membrane</location>
        <topology evidence="1">Peripheral membrane protein</topology>
    </subcellularLocation>
</comment>
<evidence type="ECO:0000256" key="9">
    <source>
        <dbReference type="ARBA" id="ARBA00023128"/>
    </source>
</evidence>
<evidence type="ECO:0000256" key="6">
    <source>
        <dbReference type="ARBA" id="ARBA00022792"/>
    </source>
</evidence>
<evidence type="ECO:0000256" key="10">
    <source>
        <dbReference type="ARBA" id="ARBA00023136"/>
    </source>
</evidence>
<evidence type="ECO:0000256" key="1">
    <source>
        <dbReference type="ARBA" id="ARBA00004637"/>
    </source>
</evidence>
<dbReference type="Proteomes" id="UP000268535">
    <property type="component" value="Unassembled WGS sequence"/>
</dbReference>
<dbReference type="OrthoDB" id="10262892at2759"/>
<dbReference type="Pfam" id="PF03656">
    <property type="entry name" value="Pam16"/>
    <property type="match status" value="1"/>
</dbReference>
<keyword evidence="9" id="KW-0496">Mitochondrion</keyword>
<reference evidence="16 17" key="1">
    <citation type="journal article" date="2018" name="Nat. Microbiol.">
        <title>Leveraging single-cell genomics to expand the fungal tree of life.</title>
        <authorList>
            <person name="Ahrendt S.R."/>
            <person name="Quandt C.A."/>
            <person name="Ciobanu D."/>
            <person name="Clum A."/>
            <person name="Salamov A."/>
            <person name="Andreopoulos B."/>
            <person name="Cheng J.F."/>
            <person name="Woyke T."/>
            <person name="Pelin A."/>
            <person name="Henrissat B."/>
            <person name="Reynolds N.K."/>
            <person name="Benny G.L."/>
            <person name="Smith M.E."/>
            <person name="James T.Y."/>
            <person name="Grigoriev I.V."/>
        </authorList>
    </citation>
    <scope>NUCLEOTIDE SEQUENCE [LARGE SCALE GENOMIC DNA]</scope>
    <source>
        <strain evidence="16 17">ATCC 52028</strain>
    </source>
</reference>
<dbReference type="PANTHER" id="PTHR12388">
    <property type="entry name" value="MITOCHONDRIA ASSOCIATED GRANULOCYTE MACROPHAGE CSF SIGNALING MOLECULE"/>
    <property type="match status" value="1"/>
</dbReference>
<proteinExistence type="inferred from homology"/>
<evidence type="ECO:0000256" key="4">
    <source>
        <dbReference type="ARBA" id="ARBA00020721"/>
    </source>
</evidence>
<evidence type="ECO:0000256" key="2">
    <source>
        <dbReference type="ARBA" id="ARBA00008817"/>
    </source>
</evidence>
<reference evidence="15" key="2">
    <citation type="submission" date="2018-04" db="EMBL/GenBank/DDBJ databases">
        <title>Leveraging single-cell genomics to expand the Fungal Tree of Life.</title>
        <authorList>
            <consortium name="DOE Joint Genome Institute"/>
            <person name="Ahrendt S.R."/>
            <person name="Quandt C.A."/>
            <person name="Ciobanu D."/>
            <person name="Clum A."/>
            <person name="Salamov A."/>
            <person name="Andreopoulos B."/>
            <person name="Cheng J.-F."/>
            <person name="Woyke T."/>
            <person name="Pelin A."/>
            <person name="Henrissat B."/>
            <person name="Benny G.L."/>
            <person name="Smith M.E."/>
            <person name="James T.Y."/>
            <person name="Grigoriev I.V."/>
        </authorList>
    </citation>
    <scope>NUCLEOTIDE SEQUENCE</scope>
    <source>
        <strain evidence="15">ATCC 52028</strain>
    </source>
</reference>
<keyword evidence="10" id="KW-0472">Membrane</keyword>
<dbReference type="EMBL" id="ML014239">
    <property type="protein sequence ID" value="RKP00044.1"/>
    <property type="molecule type" value="Genomic_DNA"/>
</dbReference>
<dbReference type="InterPro" id="IPR005341">
    <property type="entry name" value="Tim16"/>
</dbReference>
<dbReference type="GO" id="GO:0005744">
    <property type="term" value="C:TIM23 mitochondrial import inner membrane translocase complex"/>
    <property type="evidence" value="ECO:0007669"/>
    <property type="project" value="InterPro"/>
</dbReference>
<evidence type="ECO:0000256" key="8">
    <source>
        <dbReference type="ARBA" id="ARBA00023010"/>
    </source>
</evidence>
<evidence type="ECO:0000313" key="16">
    <source>
        <dbReference type="Proteomes" id="UP000268535"/>
    </source>
</evidence>
<dbReference type="Gene3D" id="1.10.287.110">
    <property type="entry name" value="DnaJ domain"/>
    <property type="match status" value="1"/>
</dbReference>
<dbReference type="STRING" id="1555241.A0A4P9X4P9"/>
<keyword evidence="7" id="KW-0653">Protein transport</keyword>